<gene>
    <name evidence="2" type="ORF">HMPREF0063_12921</name>
</gene>
<protein>
    <submittedName>
        <fullName evidence="2">Transcriptional regulator, LuxR family</fullName>
    </submittedName>
</protein>
<dbReference type="AlphaFoldDB" id="E2SFW2"/>
<dbReference type="eggNOG" id="COG2909">
    <property type="taxonomic scope" value="Bacteria"/>
</dbReference>
<keyword evidence="3" id="KW-1185">Reference proteome</keyword>
<dbReference type="STRING" id="585531.HMPREF0063_12921"/>
<dbReference type="EMBL" id="ACLF03000015">
    <property type="protein sequence ID" value="EFQ81909.1"/>
    <property type="molecule type" value="Genomic_DNA"/>
</dbReference>
<accession>E2SFW2</accession>
<dbReference type="SMART" id="SM00421">
    <property type="entry name" value="HTH_LUXR"/>
    <property type="match status" value="1"/>
</dbReference>
<feature type="domain" description="HTH luxR-type" evidence="1">
    <location>
        <begin position="770"/>
        <end position="835"/>
    </location>
</feature>
<organism evidence="2 3">
    <name type="scientific">Aeromicrobium marinum DSM 15272</name>
    <dbReference type="NCBI Taxonomy" id="585531"/>
    <lineage>
        <taxon>Bacteria</taxon>
        <taxon>Bacillati</taxon>
        <taxon>Actinomycetota</taxon>
        <taxon>Actinomycetes</taxon>
        <taxon>Propionibacteriales</taxon>
        <taxon>Nocardioidaceae</taxon>
        <taxon>Aeromicrobium</taxon>
    </lineage>
</organism>
<evidence type="ECO:0000313" key="3">
    <source>
        <dbReference type="Proteomes" id="UP000003111"/>
    </source>
</evidence>
<dbReference type="GO" id="GO:0006355">
    <property type="term" value="P:regulation of DNA-templated transcription"/>
    <property type="evidence" value="ECO:0007669"/>
    <property type="project" value="InterPro"/>
</dbReference>
<dbReference type="InterPro" id="IPR016032">
    <property type="entry name" value="Sig_transdc_resp-reg_C-effctor"/>
</dbReference>
<proteinExistence type="predicted"/>
<dbReference type="RefSeq" id="WP_007078508.1">
    <property type="nucleotide sequence ID" value="NZ_CM001024.1"/>
</dbReference>
<dbReference type="OrthoDB" id="27092at2"/>
<comment type="caution">
    <text evidence="2">The sequence shown here is derived from an EMBL/GenBank/DDBJ whole genome shotgun (WGS) entry which is preliminary data.</text>
</comment>
<dbReference type="HOGENOM" id="CLU_015308_1_0_11"/>
<evidence type="ECO:0000313" key="2">
    <source>
        <dbReference type="EMBL" id="EFQ81909.1"/>
    </source>
</evidence>
<sequence>MDLHTRRAAVEAARGELTGGRSVLVVGEQGSGRTGVLERLRDALADQGRSVVVVRGADAVADVPLAAFAEVITTHGVAGAAPLAVYTALPVEVAARGTTVLVDDAGQLDTASAVLLGQLARAGAAVAVVVARPEDLPTSVLDESVHRGWARVDLDPLPPDDVLRLAAGLVGDELSAASAAALVTLAEGHVRCAVELVTAAGAVDRGPAGIFLGEVVATPAVRRRAAAATAGLGADALDALADVAVAPDLPVDLFAPGVLVDLEAAGLVRIDGSCVRQTRPMVALALQSDAPPSVRRARQARISAALRGRPGWTGTSALLAVRAGGEVEDEQLLAAADAARAASRTAEARELLDALDGTSETERVLRAAVAAADGDLDDAVGALRSVDLDAVDDDLRVRIGQEWGLALAVRGADPRAAVVEVAAVLDRVESREGRRVLETDLVKWRLMAGENPSGEPVAPASEDARTRLNEALIGAMLASLGGPVAEVTAHVEAGRSALVLVEEAPRSTADLLSLSEYLGTAFDGRVPEAERLATRCRDRAALEGDPSLGMWEFAAAELALHRGDLLQADALARRAVRHLAWRDFTGLQPAAVALAAAVDARSGRLGSAEDRLDGVTELHRADVKVELHVARTRAERALRSRDRQAAADLLAAAGRTAVEQSHLYFAALALDEAFMVDPGPARLDDVQTSADLSPLTAALARRAEAVVSGSTAVLAGCVDELEQMGLLGRAAHATQVLARLHGRAGHTAAAREWKTRGVLLGSRQVSAWPVQHDAESLTPRELDIARRAARRERSREIGADLGLSVRTVDNHLARIYRKLGISGRDDLTREVLDSLSE</sequence>
<dbReference type="eggNOG" id="COG1474">
    <property type="taxonomic scope" value="Bacteria"/>
</dbReference>
<dbReference type="SUPFAM" id="SSF52540">
    <property type="entry name" value="P-loop containing nucleoside triphosphate hydrolases"/>
    <property type="match status" value="1"/>
</dbReference>
<dbReference type="Proteomes" id="UP000003111">
    <property type="component" value="Unassembled WGS sequence"/>
</dbReference>
<dbReference type="Gene3D" id="1.10.10.10">
    <property type="entry name" value="Winged helix-like DNA-binding domain superfamily/Winged helix DNA-binding domain"/>
    <property type="match status" value="1"/>
</dbReference>
<dbReference type="InterPro" id="IPR000792">
    <property type="entry name" value="Tscrpt_reg_LuxR_C"/>
</dbReference>
<reference evidence="2" key="1">
    <citation type="submission" date="2010-08" db="EMBL/GenBank/DDBJ databases">
        <authorList>
            <person name="Muzny D."/>
            <person name="Qin X."/>
            <person name="Buhay C."/>
            <person name="Dugan-Rocha S."/>
            <person name="Ding Y."/>
            <person name="Chen G."/>
            <person name="Hawes A."/>
            <person name="Holder M."/>
            <person name="Jhangiani S."/>
            <person name="Johnson A."/>
            <person name="Khan Z."/>
            <person name="Li Z."/>
            <person name="Liu W."/>
            <person name="Liu X."/>
            <person name="Perez L."/>
            <person name="Shen H."/>
            <person name="Wang Q."/>
            <person name="Watt J."/>
            <person name="Xi L."/>
            <person name="Xin Y."/>
            <person name="Zhou J."/>
            <person name="Deng J."/>
            <person name="Jiang H."/>
            <person name="Liu Y."/>
            <person name="Qu J."/>
            <person name="Song X.-Z."/>
            <person name="Zhang L."/>
            <person name="Villasana D."/>
            <person name="Johnson A."/>
            <person name="Liu J."/>
            <person name="Liyanage D."/>
            <person name="Lorensuhewa L."/>
            <person name="Robinson T."/>
            <person name="Song A."/>
            <person name="Song B.-B."/>
            <person name="Dinh H."/>
            <person name="Thornton R."/>
            <person name="Coyle M."/>
            <person name="Francisco L."/>
            <person name="Jackson L."/>
            <person name="Javaid M."/>
            <person name="Korchina V."/>
            <person name="Kovar C."/>
            <person name="Mata R."/>
            <person name="Mathew T."/>
            <person name="Ngo R."/>
            <person name="Nguyen L."/>
            <person name="Nguyen N."/>
            <person name="Okwuonu G."/>
            <person name="Ongeri F."/>
            <person name="Pham C."/>
            <person name="Simmons D."/>
            <person name="Wilczek-Boney K."/>
            <person name="Hale W."/>
            <person name="Jakkamsetti A."/>
            <person name="Pham P."/>
            <person name="Ruth R."/>
            <person name="San Lucas F."/>
            <person name="Warren J."/>
            <person name="Zhang J."/>
            <person name="Zhao Z."/>
            <person name="Zhou C."/>
            <person name="Zhu D."/>
            <person name="Lee S."/>
            <person name="Bess C."/>
            <person name="Blankenburg K."/>
            <person name="Forbes L."/>
            <person name="Fu Q."/>
            <person name="Gubbala S."/>
            <person name="Hirani K."/>
            <person name="Jayaseelan J.C."/>
            <person name="Lara F."/>
            <person name="Munidasa M."/>
            <person name="Palculict T."/>
            <person name="Patil S."/>
            <person name="Pu L.-L."/>
            <person name="Saada N."/>
            <person name="Tang L."/>
            <person name="Weissenberger G."/>
            <person name="Zhu Y."/>
            <person name="Hemphill L."/>
            <person name="Shang Y."/>
            <person name="Youmans B."/>
            <person name="Ayvaz T."/>
            <person name="Ross M."/>
            <person name="Santibanez J."/>
            <person name="Aqrawi P."/>
            <person name="Gross S."/>
            <person name="Joshi V."/>
            <person name="Fowler G."/>
            <person name="Nazareth L."/>
            <person name="Reid J."/>
            <person name="Worley K."/>
            <person name="Petrosino J."/>
            <person name="Highlander S."/>
            <person name="Gibbs R."/>
        </authorList>
    </citation>
    <scope>NUCLEOTIDE SEQUENCE [LARGE SCALE GENOMIC DNA]</scope>
    <source>
        <strain evidence="2">DSM 15272</strain>
    </source>
</reference>
<dbReference type="InterPro" id="IPR027417">
    <property type="entry name" value="P-loop_NTPase"/>
</dbReference>
<dbReference type="Pfam" id="PF00196">
    <property type="entry name" value="GerE"/>
    <property type="match status" value="1"/>
</dbReference>
<dbReference type="InterPro" id="IPR036388">
    <property type="entry name" value="WH-like_DNA-bd_sf"/>
</dbReference>
<evidence type="ECO:0000259" key="1">
    <source>
        <dbReference type="PROSITE" id="PS50043"/>
    </source>
</evidence>
<name>E2SFW2_9ACTN</name>
<dbReference type="GO" id="GO:0003677">
    <property type="term" value="F:DNA binding"/>
    <property type="evidence" value="ECO:0007669"/>
    <property type="project" value="InterPro"/>
</dbReference>
<dbReference type="SUPFAM" id="SSF46894">
    <property type="entry name" value="C-terminal effector domain of the bipartite response regulators"/>
    <property type="match status" value="1"/>
</dbReference>
<dbReference type="PROSITE" id="PS50043">
    <property type="entry name" value="HTH_LUXR_2"/>
    <property type="match status" value="1"/>
</dbReference>